<comment type="caution">
    <text evidence="1">The sequence shown here is derived from an EMBL/GenBank/DDBJ whole genome shotgun (WGS) entry which is preliminary data.</text>
</comment>
<reference evidence="1 2" key="1">
    <citation type="journal article" date="2022" name="bioRxiv">
        <title>The genome of the oomycete Peronosclerospora sorghi, a cosmopolitan pathogen of maize and sorghum, is inflated with dispersed pseudogenes.</title>
        <authorList>
            <person name="Fletcher K."/>
            <person name="Martin F."/>
            <person name="Isakeit T."/>
            <person name="Cavanaugh K."/>
            <person name="Magill C."/>
            <person name="Michelmore R."/>
        </authorList>
    </citation>
    <scope>NUCLEOTIDE SEQUENCE [LARGE SCALE GENOMIC DNA]</scope>
    <source>
        <strain evidence="1">P6</strain>
    </source>
</reference>
<name>A0ACC0VKI8_9STRA</name>
<dbReference type="Proteomes" id="UP001163321">
    <property type="component" value="Chromosome 8"/>
</dbReference>
<evidence type="ECO:0000313" key="2">
    <source>
        <dbReference type="Proteomes" id="UP001163321"/>
    </source>
</evidence>
<organism evidence="1 2">
    <name type="scientific">Peronosclerospora sorghi</name>
    <dbReference type="NCBI Taxonomy" id="230839"/>
    <lineage>
        <taxon>Eukaryota</taxon>
        <taxon>Sar</taxon>
        <taxon>Stramenopiles</taxon>
        <taxon>Oomycota</taxon>
        <taxon>Peronosporomycetes</taxon>
        <taxon>Peronosporales</taxon>
        <taxon>Peronosporaceae</taxon>
        <taxon>Peronosclerospora</taxon>
    </lineage>
</organism>
<protein>
    <submittedName>
        <fullName evidence="1">Uncharacterized protein</fullName>
    </submittedName>
</protein>
<gene>
    <name evidence="1" type="ORF">PsorP6_004619</name>
</gene>
<keyword evidence="2" id="KW-1185">Reference proteome</keyword>
<dbReference type="EMBL" id="CM047587">
    <property type="protein sequence ID" value="KAI9906439.1"/>
    <property type="molecule type" value="Genomic_DNA"/>
</dbReference>
<evidence type="ECO:0000313" key="1">
    <source>
        <dbReference type="EMBL" id="KAI9906439.1"/>
    </source>
</evidence>
<accession>A0ACC0VKI8</accession>
<proteinExistence type="predicted"/>
<sequence length="118" mass="13590">MSQLSIDNSRSGEGRILLTSGNLRSKSEIWMTSRMDERCRRRRTLMRTYWIASRNSTMLTTKSLGRYIFIVCATGKSSSEMLRILESRINNSSEDELLVAASEQSKISKLRLEKLVHE</sequence>